<evidence type="ECO:0000259" key="12">
    <source>
        <dbReference type="Pfam" id="PF03493"/>
    </source>
</evidence>
<evidence type="ECO:0000256" key="1">
    <source>
        <dbReference type="ARBA" id="ARBA00004141"/>
    </source>
</evidence>
<evidence type="ECO:0000256" key="11">
    <source>
        <dbReference type="SAM" id="MobiDB-lite"/>
    </source>
</evidence>
<evidence type="ECO:0000256" key="2">
    <source>
        <dbReference type="ARBA" id="ARBA00022448"/>
    </source>
</evidence>
<keyword evidence="5" id="KW-0631">Potassium channel</keyword>
<feature type="domain" description="RCK N-terminal" evidence="13">
    <location>
        <begin position="2"/>
        <end position="86"/>
    </location>
</feature>
<dbReference type="InterPro" id="IPR047871">
    <property type="entry name" value="K_chnl_Slo-like"/>
</dbReference>
<evidence type="ECO:0000259" key="13">
    <source>
        <dbReference type="Pfam" id="PF22614"/>
    </source>
</evidence>
<evidence type="ECO:0000256" key="6">
    <source>
        <dbReference type="ARBA" id="ARBA00022958"/>
    </source>
</evidence>
<dbReference type="Pfam" id="PF22614">
    <property type="entry name" value="Slo-like_RCK"/>
    <property type="match status" value="1"/>
</dbReference>
<reference evidence="14" key="1">
    <citation type="submission" date="2023-04" db="EMBL/GenBank/DDBJ databases">
        <title>Phytophthora fragariaefolia NBRC 109709.</title>
        <authorList>
            <person name="Ichikawa N."/>
            <person name="Sato H."/>
            <person name="Tonouchi N."/>
        </authorList>
    </citation>
    <scope>NUCLEOTIDE SEQUENCE</scope>
    <source>
        <strain evidence="14">NBRC 109709</strain>
    </source>
</reference>
<name>A0A9W6XJY2_9STRA</name>
<dbReference type="GO" id="GO:0016020">
    <property type="term" value="C:membrane"/>
    <property type="evidence" value="ECO:0007669"/>
    <property type="project" value="UniProtKB-SubCell"/>
</dbReference>
<dbReference type="EMBL" id="BSXT01001233">
    <property type="protein sequence ID" value="GMF40243.1"/>
    <property type="molecule type" value="Genomic_DNA"/>
</dbReference>
<evidence type="ECO:0000256" key="9">
    <source>
        <dbReference type="ARBA" id="ARBA00023136"/>
    </source>
</evidence>
<keyword evidence="6" id="KW-0630">Potassium</keyword>
<sequence length="235" mass="26211">MDVVFLADQVPSSGLQALLLNVRYRRRTTYLKGNLLHERDAKRAHIAEAAAVFILASKRDPQEIEAVDALSILQALAIDKFRFRSSTDYQQHFEQRANGSSDDEDISNDNGTLNGDMEQTKDARQIRCFAEILSLKHTRGLRTITGVEVALNTSQLRAAILARNIVCPGATALLLNLIYSPTERHVAQGRSSRIPWVAEYAGGLQNLIFPVVLPPYFDGLMFENAAEKLYHLCEA</sequence>
<dbReference type="InterPro" id="IPR003929">
    <property type="entry name" value="K_chnl_BK_asu"/>
</dbReference>
<keyword evidence="9" id="KW-0472">Membrane</keyword>
<dbReference type="OrthoDB" id="69720at2759"/>
<dbReference type="GO" id="GO:0005267">
    <property type="term" value="F:potassium channel activity"/>
    <property type="evidence" value="ECO:0007669"/>
    <property type="project" value="UniProtKB-KW"/>
</dbReference>
<keyword evidence="7" id="KW-1133">Transmembrane helix</keyword>
<feature type="domain" description="Calcium-activated potassium channel BK alpha subunit" evidence="12">
    <location>
        <begin position="154"/>
        <end position="231"/>
    </location>
</feature>
<evidence type="ECO:0000256" key="7">
    <source>
        <dbReference type="ARBA" id="ARBA00022989"/>
    </source>
</evidence>
<evidence type="ECO:0000313" key="15">
    <source>
        <dbReference type="Proteomes" id="UP001165121"/>
    </source>
</evidence>
<proteinExistence type="predicted"/>
<evidence type="ECO:0000256" key="3">
    <source>
        <dbReference type="ARBA" id="ARBA00022538"/>
    </source>
</evidence>
<evidence type="ECO:0000256" key="8">
    <source>
        <dbReference type="ARBA" id="ARBA00023065"/>
    </source>
</evidence>
<keyword evidence="15" id="KW-1185">Reference proteome</keyword>
<evidence type="ECO:0000256" key="5">
    <source>
        <dbReference type="ARBA" id="ARBA00022826"/>
    </source>
</evidence>
<dbReference type="InterPro" id="IPR003148">
    <property type="entry name" value="RCK_N"/>
</dbReference>
<comment type="caution">
    <text evidence="14">The sequence shown here is derived from an EMBL/GenBank/DDBJ whole genome shotgun (WGS) entry which is preliminary data.</text>
</comment>
<dbReference type="Proteomes" id="UP001165121">
    <property type="component" value="Unassembled WGS sequence"/>
</dbReference>
<feature type="region of interest" description="Disordered" evidence="11">
    <location>
        <begin position="93"/>
        <end position="117"/>
    </location>
</feature>
<gene>
    <name evidence="14" type="ORF">Pfra01_001227200</name>
</gene>
<comment type="subcellular location">
    <subcellularLocation>
        <location evidence="1">Membrane</location>
        <topology evidence="1">Multi-pass membrane protein</topology>
    </subcellularLocation>
</comment>
<dbReference type="Pfam" id="PF03493">
    <property type="entry name" value="BK_channel_a"/>
    <property type="match status" value="1"/>
</dbReference>
<organism evidence="14 15">
    <name type="scientific">Phytophthora fragariaefolia</name>
    <dbReference type="NCBI Taxonomy" id="1490495"/>
    <lineage>
        <taxon>Eukaryota</taxon>
        <taxon>Sar</taxon>
        <taxon>Stramenopiles</taxon>
        <taxon>Oomycota</taxon>
        <taxon>Peronosporomycetes</taxon>
        <taxon>Peronosporales</taxon>
        <taxon>Peronosporaceae</taxon>
        <taxon>Phytophthora</taxon>
    </lineage>
</organism>
<protein>
    <submittedName>
        <fullName evidence="14">Unnamed protein product</fullName>
    </submittedName>
</protein>
<dbReference type="PANTHER" id="PTHR10027">
    <property type="entry name" value="CALCIUM-ACTIVATED POTASSIUM CHANNEL ALPHA CHAIN"/>
    <property type="match status" value="1"/>
</dbReference>
<keyword evidence="10" id="KW-0407">Ion channel</keyword>
<dbReference type="Gene3D" id="3.40.50.720">
    <property type="entry name" value="NAD(P)-binding Rossmann-like Domain"/>
    <property type="match status" value="1"/>
</dbReference>
<dbReference type="AlphaFoldDB" id="A0A9W6XJY2"/>
<evidence type="ECO:0000256" key="10">
    <source>
        <dbReference type="ARBA" id="ARBA00023303"/>
    </source>
</evidence>
<keyword evidence="8" id="KW-0406">Ion transport</keyword>
<keyword evidence="3" id="KW-0633">Potassium transport</keyword>
<evidence type="ECO:0000256" key="4">
    <source>
        <dbReference type="ARBA" id="ARBA00022692"/>
    </source>
</evidence>
<evidence type="ECO:0000313" key="14">
    <source>
        <dbReference type="EMBL" id="GMF40243.1"/>
    </source>
</evidence>
<dbReference type="PANTHER" id="PTHR10027:SF10">
    <property type="entry name" value="SLOWPOKE 2, ISOFORM D"/>
    <property type="match status" value="1"/>
</dbReference>
<keyword evidence="2" id="KW-0813">Transport</keyword>
<keyword evidence="4" id="KW-0812">Transmembrane</keyword>
<accession>A0A9W6XJY2</accession>